<keyword evidence="3" id="KW-1185">Reference proteome</keyword>
<sequence>MYSELLGITSKRFIEIPILNSRKDRKLSIYQLNKLPIFHKELTFLFNRSIHQNIFFSPHFLESITSPVAGYKSYFAILHDKDNHQYNHLRFMMPFLLGYPNTSSCLPIIKALSNSFSHLGTPIIDSEEPISIVRDFLNGLMNQDIIDLPSVLVIPNVRLNSYSTQLIKAVSIRYGFPIEVTSNYSRPILQNQKKSHNYFTQSVSSKILEEIDYQWQILLEEKDKVSYTIARKPQDISYFLEEFLKLEDLNNQNENKNLLINHDNPNIIRKIVKNLSHIDSVRIHSLNINNKSIASIIVFVIGNEASIWKSTYDKSYAQYSPTRILLGQLTCWNLVDPNITFSDSCSIASDPTLQQLWTEKEPLGSIVIGLRQKNNQQVRQVAAQMHLYNNTKTTSQLIREKILKDFAKKPQKINEQNLKNPSDYL</sequence>
<dbReference type="HOGENOM" id="CLU_051159_1_0_5"/>
<dbReference type="KEGG" id="lcc:B488_03280"/>
<reference evidence="2 3" key="1">
    <citation type="journal article" date="2012" name="Stand. Genomic Sci.">
        <title>Complete genome sequence of Liberibacter crescens BT-1.</title>
        <authorList>
            <person name="Leonard M.T."/>
            <person name="Fagen J.R."/>
            <person name="Davis-Richardson A.G."/>
            <person name="Davis M.J."/>
            <person name="Triplett E.W."/>
        </authorList>
    </citation>
    <scope>NUCLEOTIDE SEQUENCE [LARGE SCALE GENOMIC DNA]</scope>
    <source>
        <strain evidence="2 3">BT-1</strain>
    </source>
</reference>
<protein>
    <recommendedName>
        <fullName evidence="1">BioF2-like acetyltransferase domain-containing protein</fullName>
    </recommendedName>
</protein>
<feature type="domain" description="BioF2-like acetyltransferase" evidence="1">
    <location>
        <begin position="219"/>
        <end position="329"/>
    </location>
</feature>
<dbReference type="Proteomes" id="UP000010799">
    <property type="component" value="Chromosome"/>
</dbReference>
<dbReference type="Pfam" id="PF13480">
    <property type="entry name" value="Acetyltransf_6"/>
    <property type="match status" value="1"/>
</dbReference>
<name>L0EV98_LIBCB</name>
<proteinExistence type="predicted"/>
<dbReference type="AlphaFoldDB" id="L0EV98"/>
<dbReference type="InterPro" id="IPR038740">
    <property type="entry name" value="BioF2-like_GNAT_dom"/>
</dbReference>
<organism evidence="2 3">
    <name type="scientific">Liberibacter crescens (strain BT-1)</name>
    <dbReference type="NCBI Taxonomy" id="1215343"/>
    <lineage>
        <taxon>Bacteria</taxon>
        <taxon>Pseudomonadati</taxon>
        <taxon>Pseudomonadota</taxon>
        <taxon>Alphaproteobacteria</taxon>
        <taxon>Hyphomicrobiales</taxon>
        <taxon>Rhizobiaceae</taxon>
        <taxon>Liberibacter</taxon>
    </lineage>
</organism>
<dbReference type="STRING" id="1215343.B488_03280"/>
<dbReference type="eggNOG" id="COG5653">
    <property type="taxonomic scope" value="Bacteria"/>
</dbReference>
<gene>
    <name evidence="2" type="ordered locus">B488_03280</name>
</gene>
<evidence type="ECO:0000259" key="1">
    <source>
        <dbReference type="Pfam" id="PF13480"/>
    </source>
</evidence>
<dbReference type="RefSeq" id="WP_015272748.1">
    <property type="nucleotide sequence ID" value="NC_019907.1"/>
</dbReference>
<dbReference type="PATRIC" id="fig|1215343.11.peg.338"/>
<accession>L0EV98</accession>
<evidence type="ECO:0000313" key="3">
    <source>
        <dbReference type="Proteomes" id="UP000010799"/>
    </source>
</evidence>
<dbReference type="EMBL" id="CP003789">
    <property type="protein sequence ID" value="AGA64321.1"/>
    <property type="molecule type" value="Genomic_DNA"/>
</dbReference>
<evidence type="ECO:0000313" key="2">
    <source>
        <dbReference type="EMBL" id="AGA64321.1"/>
    </source>
</evidence>